<accession>W1U342</accession>
<protein>
    <submittedName>
        <fullName evidence="1">Uncharacterized protein</fullName>
    </submittedName>
</protein>
<evidence type="ECO:0000313" key="1">
    <source>
        <dbReference type="EMBL" id="ETI86028.1"/>
    </source>
</evidence>
<proteinExistence type="predicted"/>
<feature type="non-terminal residue" evidence="1">
    <location>
        <position position="33"/>
    </location>
</feature>
<gene>
    <name evidence="1" type="ORF">Q612_NSC00331G0001</name>
</gene>
<comment type="caution">
    <text evidence="1">The sequence shown here is derived from an EMBL/GenBank/DDBJ whole genome shotgun (WGS) entry which is preliminary data.</text>
</comment>
<organism evidence="1 2">
    <name type="scientific">Negativicoccus succinicivorans DORA_17_25</name>
    <dbReference type="NCBI Taxonomy" id="1403945"/>
    <lineage>
        <taxon>Bacteria</taxon>
        <taxon>Bacillati</taxon>
        <taxon>Bacillota</taxon>
        <taxon>Negativicutes</taxon>
        <taxon>Veillonellales</taxon>
        <taxon>Veillonellaceae</taxon>
        <taxon>Negativicoccus</taxon>
    </lineage>
</organism>
<evidence type="ECO:0000313" key="2">
    <source>
        <dbReference type="Proteomes" id="UP000018840"/>
    </source>
</evidence>
<dbReference type="AlphaFoldDB" id="W1U342"/>
<sequence length="33" mass="3580">MKERSVWLISAGHAFTDLNQGALPALLPFLIVA</sequence>
<dbReference type="EMBL" id="AZMC01000331">
    <property type="protein sequence ID" value="ETI86028.1"/>
    <property type="molecule type" value="Genomic_DNA"/>
</dbReference>
<name>W1U342_9FIRM</name>
<dbReference type="Proteomes" id="UP000018840">
    <property type="component" value="Unassembled WGS sequence"/>
</dbReference>
<reference evidence="1 2" key="1">
    <citation type="submission" date="2013-12" db="EMBL/GenBank/DDBJ databases">
        <title>A Varibaculum cambriense genome reconstructed from a premature infant gut community with otherwise low bacterial novelty that shifts toward anaerobic metabolism during the third week of life.</title>
        <authorList>
            <person name="Brown C.T."/>
            <person name="Sharon I."/>
            <person name="Thomas B.C."/>
            <person name="Castelle C.J."/>
            <person name="Morowitz M.J."/>
            <person name="Banfield J.F."/>
        </authorList>
    </citation>
    <scope>NUCLEOTIDE SEQUENCE [LARGE SCALE GENOMIC DNA]</scope>
    <source>
        <strain evidence="2">DORA_17_25</strain>
    </source>
</reference>